<keyword evidence="2" id="KW-1185">Reference proteome</keyword>
<name>A0A2Z7BLZ0_9LAMI</name>
<sequence length="243" mass="27977">MLTIVLDKDLECTIVYVKCDCGYDGYHETHLIVTVYSELVPSRLGRQNEDKAARAVHMDLAMLGTLEKYPARVTKHRHFEEIKIEMRELLAMCEPAWFVGLVWNGLGLSRPEGSVMSFCVSVNAGQLLFTEPYLLRLPAVEDSDWNKSGSAGLLLPRNFFLYHFRRLGLSWKKIAKGDTMCSLLEFRSIGYSVQLTLWTWMQAGPRVYDELVEERLWVQLDQHECELVKRPVLRLGVQRFGGF</sequence>
<gene>
    <name evidence="1" type="ORF">F511_37697</name>
</gene>
<dbReference type="AlphaFoldDB" id="A0A2Z7BLZ0"/>
<reference evidence="1 2" key="1">
    <citation type="journal article" date="2015" name="Proc. Natl. Acad. Sci. U.S.A.">
        <title>The resurrection genome of Boea hygrometrica: A blueprint for survival of dehydration.</title>
        <authorList>
            <person name="Xiao L."/>
            <person name="Yang G."/>
            <person name="Zhang L."/>
            <person name="Yang X."/>
            <person name="Zhao S."/>
            <person name="Ji Z."/>
            <person name="Zhou Q."/>
            <person name="Hu M."/>
            <person name="Wang Y."/>
            <person name="Chen M."/>
            <person name="Xu Y."/>
            <person name="Jin H."/>
            <person name="Xiao X."/>
            <person name="Hu G."/>
            <person name="Bao F."/>
            <person name="Hu Y."/>
            <person name="Wan P."/>
            <person name="Li L."/>
            <person name="Deng X."/>
            <person name="Kuang T."/>
            <person name="Xiang C."/>
            <person name="Zhu J.K."/>
            <person name="Oliver M.J."/>
            <person name="He Y."/>
        </authorList>
    </citation>
    <scope>NUCLEOTIDE SEQUENCE [LARGE SCALE GENOMIC DNA]</scope>
    <source>
        <strain evidence="2">cv. XS01</strain>
    </source>
</reference>
<evidence type="ECO:0000313" key="2">
    <source>
        <dbReference type="Proteomes" id="UP000250235"/>
    </source>
</evidence>
<organism evidence="1 2">
    <name type="scientific">Dorcoceras hygrometricum</name>
    <dbReference type="NCBI Taxonomy" id="472368"/>
    <lineage>
        <taxon>Eukaryota</taxon>
        <taxon>Viridiplantae</taxon>
        <taxon>Streptophyta</taxon>
        <taxon>Embryophyta</taxon>
        <taxon>Tracheophyta</taxon>
        <taxon>Spermatophyta</taxon>
        <taxon>Magnoliopsida</taxon>
        <taxon>eudicotyledons</taxon>
        <taxon>Gunneridae</taxon>
        <taxon>Pentapetalae</taxon>
        <taxon>asterids</taxon>
        <taxon>lamiids</taxon>
        <taxon>Lamiales</taxon>
        <taxon>Gesneriaceae</taxon>
        <taxon>Didymocarpoideae</taxon>
        <taxon>Trichosporeae</taxon>
        <taxon>Loxocarpinae</taxon>
        <taxon>Dorcoceras</taxon>
    </lineage>
</organism>
<proteinExistence type="predicted"/>
<protein>
    <submittedName>
        <fullName evidence="1">Uncharacterized protein</fullName>
    </submittedName>
</protein>
<dbReference type="Proteomes" id="UP000250235">
    <property type="component" value="Unassembled WGS sequence"/>
</dbReference>
<evidence type="ECO:0000313" key="1">
    <source>
        <dbReference type="EMBL" id="KZV35354.1"/>
    </source>
</evidence>
<accession>A0A2Z7BLZ0</accession>
<dbReference type="EMBL" id="KV004622">
    <property type="protein sequence ID" value="KZV35354.1"/>
    <property type="molecule type" value="Genomic_DNA"/>
</dbReference>